<gene>
    <name evidence="7" type="ORF">C7B46_02490</name>
</gene>
<dbReference type="InterPro" id="IPR036909">
    <property type="entry name" value="Cyt_c-like_dom_sf"/>
</dbReference>
<evidence type="ECO:0000256" key="1">
    <source>
        <dbReference type="ARBA" id="ARBA00022617"/>
    </source>
</evidence>
<dbReference type="EMBL" id="PXYW01000004">
    <property type="protein sequence ID" value="PSR35044.1"/>
    <property type="molecule type" value="Genomic_DNA"/>
</dbReference>
<keyword evidence="1 4" id="KW-0349">Heme</keyword>
<keyword evidence="3 4" id="KW-0408">Iron</keyword>
<dbReference type="Proteomes" id="UP000242972">
    <property type="component" value="Unassembled WGS sequence"/>
</dbReference>
<evidence type="ECO:0000259" key="6">
    <source>
        <dbReference type="PROSITE" id="PS51007"/>
    </source>
</evidence>
<evidence type="ECO:0000256" key="2">
    <source>
        <dbReference type="ARBA" id="ARBA00022723"/>
    </source>
</evidence>
<dbReference type="InterPro" id="IPR009056">
    <property type="entry name" value="Cyt_c-like_dom"/>
</dbReference>
<dbReference type="SUPFAM" id="SSF46626">
    <property type="entry name" value="Cytochrome c"/>
    <property type="match status" value="1"/>
</dbReference>
<keyword evidence="5" id="KW-0732">Signal</keyword>
<dbReference type="PROSITE" id="PS51007">
    <property type="entry name" value="CYTC"/>
    <property type="match status" value="1"/>
</dbReference>
<name>A0A2T2XKM0_9FIRM</name>
<proteinExistence type="predicted"/>
<dbReference type="PANTHER" id="PTHR35008:SF4">
    <property type="entry name" value="BLL4482 PROTEIN"/>
    <property type="match status" value="1"/>
</dbReference>
<keyword evidence="2 4" id="KW-0479">Metal-binding</keyword>
<dbReference type="AlphaFoldDB" id="A0A2T2XKM0"/>
<evidence type="ECO:0000313" key="7">
    <source>
        <dbReference type="EMBL" id="PSR35044.1"/>
    </source>
</evidence>
<dbReference type="PANTHER" id="PTHR35008">
    <property type="entry name" value="BLL4482 PROTEIN-RELATED"/>
    <property type="match status" value="1"/>
</dbReference>
<organism evidence="7 8">
    <name type="scientific">Sulfobacillus benefaciens</name>
    <dbReference type="NCBI Taxonomy" id="453960"/>
    <lineage>
        <taxon>Bacteria</taxon>
        <taxon>Bacillati</taxon>
        <taxon>Bacillota</taxon>
        <taxon>Clostridia</taxon>
        <taxon>Eubacteriales</taxon>
        <taxon>Clostridiales Family XVII. Incertae Sedis</taxon>
        <taxon>Sulfobacillus</taxon>
    </lineage>
</organism>
<dbReference type="GO" id="GO:0009055">
    <property type="term" value="F:electron transfer activity"/>
    <property type="evidence" value="ECO:0007669"/>
    <property type="project" value="InterPro"/>
</dbReference>
<evidence type="ECO:0000256" key="3">
    <source>
        <dbReference type="ARBA" id="ARBA00023004"/>
    </source>
</evidence>
<reference evidence="7 8" key="1">
    <citation type="journal article" date="2014" name="BMC Genomics">
        <title>Comparison of environmental and isolate Sulfobacillus genomes reveals diverse carbon, sulfur, nitrogen, and hydrogen metabolisms.</title>
        <authorList>
            <person name="Justice N.B."/>
            <person name="Norman A."/>
            <person name="Brown C.T."/>
            <person name="Singh A."/>
            <person name="Thomas B.C."/>
            <person name="Banfield J.F."/>
        </authorList>
    </citation>
    <scope>NUCLEOTIDE SEQUENCE [LARGE SCALE GENOMIC DNA]</scope>
    <source>
        <strain evidence="7">AMDSBA4</strain>
    </source>
</reference>
<comment type="caution">
    <text evidence="7">The sequence shown here is derived from an EMBL/GenBank/DDBJ whole genome shotgun (WGS) entry which is preliminary data.</text>
</comment>
<dbReference type="GO" id="GO:0020037">
    <property type="term" value="F:heme binding"/>
    <property type="evidence" value="ECO:0007669"/>
    <property type="project" value="InterPro"/>
</dbReference>
<evidence type="ECO:0000256" key="5">
    <source>
        <dbReference type="SAM" id="SignalP"/>
    </source>
</evidence>
<feature type="signal peptide" evidence="5">
    <location>
        <begin position="1"/>
        <end position="28"/>
    </location>
</feature>
<evidence type="ECO:0000256" key="4">
    <source>
        <dbReference type="PROSITE-ProRule" id="PRU00433"/>
    </source>
</evidence>
<feature type="domain" description="Cytochrome c" evidence="6">
    <location>
        <begin position="51"/>
        <end position="136"/>
    </location>
</feature>
<sequence>MAPYWAKVCLLIMCFGLTLSSYAGVANAALPPPFRHRIVPKPIPRQKPSVPSIAEGAALFAESCLSCHGPRGNGEGFWILPTGTSAPRLDNLATEDWPAQKIAQVIAKGDGMMPAWGETMTPGQIQSLTLYVESLNQRTVPVPKTETPKLKPQTVLVRMSH</sequence>
<dbReference type="Gene3D" id="1.10.760.10">
    <property type="entry name" value="Cytochrome c-like domain"/>
    <property type="match status" value="1"/>
</dbReference>
<dbReference type="GO" id="GO:0046872">
    <property type="term" value="F:metal ion binding"/>
    <property type="evidence" value="ECO:0007669"/>
    <property type="project" value="UniProtKB-KW"/>
</dbReference>
<protein>
    <recommendedName>
        <fullName evidence="6">Cytochrome c domain-containing protein</fullName>
    </recommendedName>
</protein>
<dbReference type="Pfam" id="PF13442">
    <property type="entry name" value="Cytochrome_CBB3"/>
    <property type="match status" value="1"/>
</dbReference>
<feature type="chain" id="PRO_5015690728" description="Cytochrome c domain-containing protein" evidence="5">
    <location>
        <begin position="29"/>
        <end position="161"/>
    </location>
</feature>
<dbReference type="InterPro" id="IPR051459">
    <property type="entry name" value="Cytochrome_c-type_DH"/>
</dbReference>
<evidence type="ECO:0000313" key="8">
    <source>
        <dbReference type="Proteomes" id="UP000242972"/>
    </source>
</evidence>
<accession>A0A2T2XKM0</accession>